<evidence type="ECO:0000313" key="3">
    <source>
        <dbReference type="EMBL" id="CYU95439.1"/>
    </source>
</evidence>
<protein>
    <submittedName>
        <fullName evidence="3">Uncharacterized protein</fullName>
    </submittedName>
</protein>
<reference evidence="3 4" key="1">
    <citation type="submission" date="2016-02" db="EMBL/GenBank/DDBJ databases">
        <authorList>
            <consortium name="Pathogen Informatics"/>
        </authorList>
    </citation>
    <scope>NUCLEOTIDE SEQUENCE [LARGE SCALE GENOMIC DNA]</scope>
    <source>
        <strain evidence="3 4">LSS31</strain>
    </source>
</reference>
<keyword evidence="2" id="KW-1133">Transmembrane helix</keyword>
<keyword evidence="1" id="KW-0175">Coiled coil</keyword>
<evidence type="ECO:0000313" key="4">
    <source>
        <dbReference type="Proteomes" id="UP000072530"/>
    </source>
</evidence>
<gene>
    <name evidence="3" type="ORF">ERS132393_01724</name>
</gene>
<dbReference type="Proteomes" id="UP000072530">
    <property type="component" value="Unassembled WGS sequence"/>
</dbReference>
<organism evidence="3 4">
    <name type="scientific">Streptococcus suis</name>
    <dbReference type="NCBI Taxonomy" id="1307"/>
    <lineage>
        <taxon>Bacteria</taxon>
        <taxon>Bacillati</taxon>
        <taxon>Bacillota</taxon>
        <taxon>Bacilli</taxon>
        <taxon>Lactobacillales</taxon>
        <taxon>Streptococcaceae</taxon>
        <taxon>Streptococcus</taxon>
    </lineage>
</organism>
<dbReference type="EMBL" id="FIGG01000008">
    <property type="protein sequence ID" value="CYU95439.1"/>
    <property type="molecule type" value="Genomic_DNA"/>
</dbReference>
<sequence length="256" mass="29555">MNEIEIKSHSFDLAKNRLKEFLENTEAELEIKKVRTSGDFLGLGDHMVTGYELNQRLEMIQKHFITVNTTSNMVIKEFREVYNALDVLDKDYISSIIANVKAIEKTSNDIRSQQGVLKQHNKKLINQQNKLDAHQMELEKSVESISKIISVLKVFKEKLESYEHLTDIDTLWKHKDEQQMRICQIEQKCMEQAEQLNNLIQEVIQKNKDEVNKQIAGATQTTNVAIENLTTKIKYSYWIAGGSACLAIIELILLLM</sequence>
<evidence type="ECO:0000256" key="2">
    <source>
        <dbReference type="SAM" id="Phobius"/>
    </source>
</evidence>
<accession>A0A0Z8GB32</accession>
<evidence type="ECO:0000256" key="1">
    <source>
        <dbReference type="SAM" id="Coils"/>
    </source>
</evidence>
<dbReference type="AlphaFoldDB" id="A0A0Z8GB32"/>
<proteinExistence type="predicted"/>
<name>A0A0Z8GB32_STRSU</name>
<feature type="transmembrane region" description="Helical" evidence="2">
    <location>
        <begin position="235"/>
        <end position="255"/>
    </location>
</feature>
<dbReference type="RefSeq" id="WP_044750825.1">
    <property type="nucleotide sequence ID" value="NZ_CEEV01000008.1"/>
</dbReference>
<keyword evidence="2" id="KW-0472">Membrane</keyword>
<feature type="coiled-coil region" evidence="1">
    <location>
        <begin position="186"/>
        <end position="213"/>
    </location>
</feature>
<keyword evidence="2" id="KW-0812">Transmembrane</keyword>